<dbReference type="SUPFAM" id="SSF63380">
    <property type="entry name" value="Riboflavin synthase domain-like"/>
    <property type="match status" value="1"/>
</dbReference>
<evidence type="ECO:0000313" key="10">
    <source>
        <dbReference type="EMBL" id="CAI4016769.1"/>
    </source>
</evidence>
<feature type="domain" description="Flavoprotein pyridine nucleotide cytochrome reductase-like FAD-binding" evidence="9">
    <location>
        <begin position="259"/>
        <end position="338"/>
    </location>
</feature>
<feature type="binding site" evidence="5">
    <location>
        <position position="301"/>
    </location>
    <ligand>
        <name>FAD</name>
        <dbReference type="ChEBI" id="CHEBI:57692"/>
    </ligand>
</feature>
<comment type="cofactor">
    <cofactor evidence="1 5">
        <name>FAD</name>
        <dbReference type="ChEBI" id="CHEBI:57692"/>
    </cofactor>
</comment>
<dbReference type="PANTHER" id="PTHR19370">
    <property type="entry name" value="NADH-CYTOCHROME B5 REDUCTASE"/>
    <property type="match status" value="1"/>
</dbReference>
<name>A0A9P1GLU6_9DINO</name>
<evidence type="ECO:0000256" key="6">
    <source>
        <dbReference type="SAM" id="MobiDB-lite"/>
    </source>
</evidence>
<feature type="region of interest" description="Disordered" evidence="6">
    <location>
        <begin position="587"/>
        <end position="609"/>
    </location>
</feature>
<reference evidence="10" key="1">
    <citation type="submission" date="2022-10" db="EMBL/GenBank/DDBJ databases">
        <authorList>
            <person name="Chen Y."/>
            <person name="Dougan E. K."/>
            <person name="Chan C."/>
            <person name="Rhodes N."/>
            <person name="Thang M."/>
        </authorList>
    </citation>
    <scope>NUCLEOTIDE SEQUENCE</scope>
</reference>
<dbReference type="Gene3D" id="2.40.30.10">
    <property type="entry name" value="Translation factors"/>
    <property type="match status" value="1"/>
</dbReference>
<evidence type="ECO:0000256" key="1">
    <source>
        <dbReference type="ARBA" id="ARBA00001974"/>
    </source>
</evidence>
<comment type="caution">
    <text evidence="10">The sequence shown here is derived from an EMBL/GenBank/DDBJ whole genome shotgun (WGS) entry which is preliminary data.</text>
</comment>
<evidence type="ECO:0000259" key="9">
    <source>
        <dbReference type="Pfam" id="PF00970"/>
    </source>
</evidence>
<dbReference type="CDD" id="cd02980">
    <property type="entry name" value="TRX_Fd_family"/>
    <property type="match status" value="1"/>
</dbReference>
<dbReference type="CDD" id="cd06183">
    <property type="entry name" value="cyt_b5_reduct_like"/>
    <property type="match status" value="1"/>
</dbReference>
<dbReference type="EMBL" id="CAMXCT020006600">
    <property type="protein sequence ID" value="CAL1170144.1"/>
    <property type="molecule type" value="Genomic_DNA"/>
</dbReference>
<dbReference type="PANTHER" id="PTHR19370:SF184">
    <property type="entry name" value="NADH-CYTOCHROME B5 REDUCTASE-LIKE"/>
    <property type="match status" value="1"/>
</dbReference>
<feature type="compositionally biased region" description="Basic and acidic residues" evidence="6">
    <location>
        <begin position="587"/>
        <end position="598"/>
    </location>
</feature>
<dbReference type="GO" id="GO:0016491">
    <property type="term" value="F:oxidoreductase activity"/>
    <property type="evidence" value="ECO:0007669"/>
    <property type="project" value="UniProtKB-KW"/>
</dbReference>
<dbReference type="EMBL" id="CAMXCT010006600">
    <property type="protein sequence ID" value="CAI4016769.1"/>
    <property type="molecule type" value="Genomic_DNA"/>
</dbReference>
<reference evidence="11" key="2">
    <citation type="submission" date="2024-04" db="EMBL/GenBank/DDBJ databases">
        <authorList>
            <person name="Chen Y."/>
            <person name="Shah S."/>
            <person name="Dougan E. K."/>
            <person name="Thang M."/>
            <person name="Chan C."/>
        </authorList>
    </citation>
    <scope>NUCLEOTIDE SEQUENCE [LARGE SCALE GENOMIC DNA]</scope>
</reference>
<proteinExistence type="predicted"/>
<keyword evidence="3 5" id="KW-0274">FAD</keyword>
<accession>A0A9P1GLU6</accession>
<feature type="domain" description="Oxidoreductase FAD/NAD(P)-binding" evidence="8">
    <location>
        <begin position="385"/>
        <end position="455"/>
    </location>
</feature>
<dbReference type="EMBL" id="CAMXCT030006600">
    <property type="protein sequence ID" value="CAL4804081.1"/>
    <property type="molecule type" value="Genomic_DNA"/>
</dbReference>
<feature type="binding site" evidence="5">
    <location>
        <position position="320"/>
    </location>
    <ligand>
        <name>FAD</name>
        <dbReference type="ChEBI" id="CHEBI:57692"/>
    </ligand>
</feature>
<feature type="binding site" evidence="5">
    <location>
        <position position="322"/>
    </location>
    <ligand>
        <name>FAD</name>
        <dbReference type="ChEBI" id="CHEBI:57692"/>
    </ligand>
</feature>
<dbReference type="InterPro" id="IPR017938">
    <property type="entry name" value="Riboflavin_synthase-like_b-brl"/>
</dbReference>
<evidence type="ECO:0000313" key="12">
    <source>
        <dbReference type="EMBL" id="CAL4804081.1"/>
    </source>
</evidence>
<gene>
    <name evidence="10" type="ORF">C1SCF055_LOCUS41471</name>
</gene>
<evidence type="ECO:0000256" key="5">
    <source>
        <dbReference type="PIRSR" id="PIRSR601834-1"/>
    </source>
</evidence>
<dbReference type="InterPro" id="IPR008333">
    <property type="entry name" value="Cbr1-like_FAD-bd_dom"/>
</dbReference>
<keyword evidence="7" id="KW-0472">Membrane</keyword>
<dbReference type="AlphaFoldDB" id="A0A9P1GLU6"/>
<evidence type="ECO:0000256" key="2">
    <source>
        <dbReference type="ARBA" id="ARBA00022630"/>
    </source>
</evidence>
<keyword evidence="13" id="KW-1185">Reference proteome</keyword>
<sequence>MISVCSHGSCQSQGSSALISDLEDLAEVLPLNFSQRGCLGLCGQGPNCLLETKKGSQALNHLDSFSKVISMVKKFLKAQGSDFTCPEDLLTRSKLKSDAMRLLSKSPFRPQHTAEDMLQAAELLSRAIALEDARPGKVRSRRTYELLLLRGQSLGRRSLALRASNGDASATAAAALELLGRAMLERPRALEPLVEAAHIYAFSGDTTKAVEFYQTAITLMKELKLPKHEVARLERRVEKLMAGTQQPLDSGDGAGLWRVEDITGVSKDTCIYHLRANPPGSPHPFPHSAWHIQVFLGSTVREYTPISSASAWEDGRLELLVKTYPDGCVSRFFGTLRTVQEAREAALQSYAPLEEQNCWVHVSAPLLTLDLPSFTGAAAAPQLALVAGGTGIAPLAQIISHCVAGGVLERCQVMLLYSSRTVEDILMLDELRRLASACCGRLQVFHTLSRSPGARSSRSRTRLYFSGCHQHFRQEMEDMEEVSTWEGHVDEEMMRKAFEMGFGTGKMTNATRIVVCGPQGLLDTVEACCSVGEGFRSEHLVLLQATKQSEAPIDSSDSSEDDEVASENVAVAIPRISISAPALKIPAVEDPKDPKDSEGPSVPSTRKPGDLLKEQLGHAQNGMTFADRVRIEAAQKVVCKGWSTFLVLKSLDSVLKNIGEAVAILVIYVFDVLVAESVSDFLPVHGKEFHISTCLMVMVIVLTVVSYTLAPARPATK</sequence>
<evidence type="ECO:0000259" key="8">
    <source>
        <dbReference type="Pfam" id="PF00175"/>
    </source>
</evidence>
<evidence type="ECO:0000256" key="3">
    <source>
        <dbReference type="ARBA" id="ARBA00022827"/>
    </source>
</evidence>
<dbReference type="InterPro" id="IPR001433">
    <property type="entry name" value="OxRdtase_FAD/NAD-bd"/>
</dbReference>
<dbReference type="PRINTS" id="PR00406">
    <property type="entry name" value="CYTB5RDTASE"/>
</dbReference>
<dbReference type="Gene3D" id="3.40.50.80">
    <property type="entry name" value="Nucleotide-binding domain of ferredoxin-NADP reductase (FNR) module"/>
    <property type="match status" value="1"/>
</dbReference>
<dbReference type="OrthoDB" id="432685at2759"/>
<keyword evidence="4" id="KW-0560">Oxidoreductase</keyword>
<dbReference type="InterPro" id="IPR001834">
    <property type="entry name" value="CBR-like"/>
</dbReference>
<dbReference type="Pfam" id="PF00970">
    <property type="entry name" value="FAD_binding_6"/>
    <property type="match status" value="1"/>
</dbReference>
<organism evidence="10">
    <name type="scientific">Cladocopium goreaui</name>
    <dbReference type="NCBI Taxonomy" id="2562237"/>
    <lineage>
        <taxon>Eukaryota</taxon>
        <taxon>Sar</taxon>
        <taxon>Alveolata</taxon>
        <taxon>Dinophyceae</taxon>
        <taxon>Suessiales</taxon>
        <taxon>Symbiodiniaceae</taxon>
        <taxon>Cladocopium</taxon>
    </lineage>
</organism>
<feature type="transmembrane region" description="Helical" evidence="7">
    <location>
        <begin position="689"/>
        <end position="710"/>
    </location>
</feature>
<dbReference type="Gene3D" id="1.25.40.10">
    <property type="entry name" value="Tetratricopeptide repeat domain"/>
    <property type="match status" value="1"/>
</dbReference>
<protein>
    <submittedName>
        <fullName evidence="12">NADH-cytochrome b5 reductase 1 (Microsoma l cytochrome b reductase)</fullName>
    </submittedName>
</protein>
<dbReference type="Proteomes" id="UP001152797">
    <property type="component" value="Unassembled WGS sequence"/>
</dbReference>
<feature type="binding site" evidence="5">
    <location>
        <position position="303"/>
    </location>
    <ligand>
        <name>FAD</name>
        <dbReference type="ChEBI" id="CHEBI:57692"/>
    </ligand>
</feature>
<feature type="binding site" evidence="5">
    <location>
        <position position="330"/>
    </location>
    <ligand>
        <name>FAD</name>
        <dbReference type="ChEBI" id="CHEBI:57692"/>
    </ligand>
</feature>
<dbReference type="SUPFAM" id="SSF52343">
    <property type="entry name" value="Ferredoxin reductase-like, C-terminal NADP-linked domain"/>
    <property type="match status" value="1"/>
</dbReference>
<dbReference type="Pfam" id="PF00175">
    <property type="entry name" value="NAD_binding_1"/>
    <property type="match status" value="1"/>
</dbReference>
<keyword evidence="7" id="KW-0812">Transmembrane</keyword>
<evidence type="ECO:0000313" key="13">
    <source>
        <dbReference type="Proteomes" id="UP001152797"/>
    </source>
</evidence>
<feature type="binding site" evidence="5">
    <location>
        <position position="329"/>
    </location>
    <ligand>
        <name>FAD</name>
        <dbReference type="ChEBI" id="CHEBI:57692"/>
    </ligand>
</feature>
<evidence type="ECO:0000256" key="4">
    <source>
        <dbReference type="ARBA" id="ARBA00023002"/>
    </source>
</evidence>
<evidence type="ECO:0000256" key="7">
    <source>
        <dbReference type="SAM" id="Phobius"/>
    </source>
</evidence>
<keyword evidence="7" id="KW-1133">Transmembrane helix</keyword>
<keyword evidence="2 5" id="KW-0285">Flavoprotein</keyword>
<dbReference type="InterPro" id="IPR039261">
    <property type="entry name" value="FNR_nucleotide-bd"/>
</dbReference>
<evidence type="ECO:0000313" key="11">
    <source>
        <dbReference type="EMBL" id="CAL1170144.1"/>
    </source>
</evidence>
<dbReference type="InterPro" id="IPR011990">
    <property type="entry name" value="TPR-like_helical_dom_sf"/>
</dbReference>